<sequence>MLICLFVIWYRGIPHYAGACAISQTCLQKRRPKDLAVPVPGSYVASHVKKF</sequence>
<proteinExistence type="predicted"/>
<organism evidence="1">
    <name type="scientific">Pseudomonas phage BL5</name>
    <dbReference type="NCBI Taxonomy" id="3109218"/>
    <lineage>
        <taxon>Viruses</taxon>
    </lineage>
</organism>
<evidence type="ECO:0000313" key="1">
    <source>
        <dbReference type="EMBL" id="XBC24073.1"/>
    </source>
</evidence>
<reference evidence="1" key="1">
    <citation type="submission" date="2024-05" db="EMBL/GenBank/DDBJ databases">
        <authorList>
            <person name="Mosharraf F.B."/>
            <person name="Rowell A."/>
            <person name="Christopher M."/>
            <person name="Bernard J."/>
            <person name="Rojas K."/>
            <person name="Bono L.M."/>
        </authorList>
    </citation>
    <scope>NUCLEOTIDE SEQUENCE</scope>
</reference>
<protein>
    <submittedName>
        <fullName evidence="1">Uncharacterized protein</fullName>
    </submittedName>
</protein>
<dbReference type="EMBL" id="PP791527">
    <property type="protein sequence ID" value="XBC24073.1"/>
    <property type="molecule type" value="Genomic_DNA"/>
</dbReference>
<accession>A0AAU7B902</accession>
<name>A0AAU7B902_9VIRU</name>